<dbReference type="EMBL" id="DSYZ01000049">
    <property type="protein sequence ID" value="HGT82504.1"/>
    <property type="molecule type" value="Genomic_DNA"/>
</dbReference>
<dbReference type="Pfam" id="PF12399">
    <property type="entry name" value="BCA_ABC_TP_C"/>
    <property type="match status" value="1"/>
</dbReference>
<keyword evidence="11" id="KW-1278">Translocase</keyword>
<feature type="domain" description="ABC transporter" evidence="15">
    <location>
        <begin position="2"/>
        <end position="221"/>
    </location>
</feature>
<keyword evidence="10 16" id="KW-0067">ATP-binding</keyword>
<evidence type="ECO:0000256" key="11">
    <source>
        <dbReference type="ARBA" id="ARBA00022967"/>
    </source>
</evidence>
<evidence type="ECO:0000256" key="6">
    <source>
        <dbReference type="ARBA" id="ARBA00022475"/>
    </source>
</evidence>
<evidence type="ECO:0000256" key="14">
    <source>
        <dbReference type="ARBA" id="ARBA00026081"/>
    </source>
</evidence>
<evidence type="ECO:0000256" key="1">
    <source>
        <dbReference type="ARBA" id="ARBA00004496"/>
    </source>
</evidence>
<dbReference type="PANTHER" id="PTHR45772:SF10">
    <property type="entry name" value="LIPOPOLYSACCHARIDE EXPORT SYSTEM ATP-BINDING PROTEIN LPTB"/>
    <property type="match status" value="1"/>
</dbReference>
<evidence type="ECO:0000256" key="4">
    <source>
        <dbReference type="ARBA" id="ARBA00017803"/>
    </source>
</evidence>
<evidence type="ECO:0000256" key="10">
    <source>
        <dbReference type="ARBA" id="ARBA00022840"/>
    </source>
</evidence>
<evidence type="ECO:0000256" key="12">
    <source>
        <dbReference type="ARBA" id="ARBA00023136"/>
    </source>
</evidence>
<evidence type="ECO:0000256" key="8">
    <source>
        <dbReference type="ARBA" id="ARBA00022519"/>
    </source>
</evidence>
<organism evidence="16">
    <name type="scientific">Archaeoglobus fulgidus</name>
    <dbReference type="NCBI Taxonomy" id="2234"/>
    <lineage>
        <taxon>Archaea</taxon>
        <taxon>Methanobacteriati</taxon>
        <taxon>Methanobacteriota</taxon>
        <taxon>Archaeoglobi</taxon>
        <taxon>Archaeoglobales</taxon>
        <taxon>Archaeoglobaceae</taxon>
        <taxon>Archaeoglobus</taxon>
    </lineage>
</organism>
<accession>A0A7J3M2M0</accession>
<dbReference type="InterPro" id="IPR017871">
    <property type="entry name" value="ABC_transporter-like_CS"/>
</dbReference>
<comment type="caution">
    <text evidence="16">The sequence shown here is derived from an EMBL/GenBank/DDBJ whole genome shotgun (WGS) entry which is preliminary data.</text>
</comment>
<dbReference type="PANTHER" id="PTHR45772">
    <property type="entry name" value="CONSERVED COMPONENT OF ABC TRANSPORTER FOR NATURAL AMINO ACIDS-RELATED"/>
    <property type="match status" value="1"/>
</dbReference>
<dbReference type="SMART" id="SM00382">
    <property type="entry name" value="AAA"/>
    <property type="match status" value="1"/>
</dbReference>
<evidence type="ECO:0000256" key="5">
    <source>
        <dbReference type="ARBA" id="ARBA00022448"/>
    </source>
</evidence>
<dbReference type="InterPro" id="IPR027417">
    <property type="entry name" value="P-loop_NTPase"/>
</dbReference>
<evidence type="ECO:0000313" key="16">
    <source>
        <dbReference type="EMBL" id="HGT82504.1"/>
    </source>
</evidence>
<evidence type="ECO:0000256" key="7">
    <source>
        <dbReference type="ARBA" id="ARBA00022490"/>
    </source>
</evidence>
<dbReference type="PROSITE" id="PS50893">
    <property type="entry name" value="ABC_TRANSPORTER_2"/>
    <property type="match status" value="1"/>
</dbReference>
<evidence type="ECO:0000256" key="3">
    <source>
        <dbReference type="ARBA" id="ARBA00010865"/>
    </source>
</evidence>
<dbReference type="SUPFAM" id="SSF52540">
    <property type="entry name" value="P-loop containing nucleoside triphosphate hydrolases"/>
    <property type="match status" value="1"/>
</dbReference>
<dbReference type="GO" id="GO:0005524">
    <property type="term" value="F:ATP binding"/>
    <property type="evidence" value="ECO:0007669"/>
    <property type="project" value="UniProtKB-KW"/>
</dbReference>
<dbReference type="InterPro" id="IPR003439">
    <property type="entry name" value="ABC_transporter-like_ATP-bd"/>
</dbReference>
<evidence type="ECO:0000256" key="2">
    <source>
        <dbReference type="ARBA" id="ARBA00004515"/>
    </source>
</evidence>
<comment type="similarity">
    <text evidence="3">Belongs to the ABC transporter superfamily. Outer membrane lipopolysaccharide export (TC 1.B.42) family.</text>
</comment>
<protein>
    <recommendedName>
        <fullName evidence="4">Lipopolysaccharide export system ATP-binding protein LptB</fullName>
    </recommendedName>
</protein>
<evidence type="ECO:0000256" key="13">
    <source>
        <dbReference type="ARBA" id="ARBA00024818"/>
    </source>
</evidence>
<comment type="subcellular location">
    <subcellularLocation>
        <location evidence="2">Cell inner membrane</location>
        <topology evidence="2">Peripheral membrane protein</topology>
        <orientation evidence="2">Cytoplasmic side</orientation>
    </subcellularLocation>
    <subcellularLocation>
        <location evidence="1">Cytoplasm</location>
    </subcellularLocation>
</comment>
<comment type="function">
    <text evidence="13">Part of the ABC transporter complex LptBFG involved in the translocation of lipopolysaccharide (LPS) from the inner membrane to the outer membrane. Probably responsible for energy coupling to the transport system.</text>
</comment>
<reference evidence="16" key="1">
    <citation type="journal article" date="2020" name="mSystems">
        <title>Genome- and Community-Level Interaction Insights into Carbon Utilization and Element Cycling Functions of Hydrothermarchaeota in Hydrothermal Sediment.</title>
        <authorList>
            <person name="Zhou Z."/>
            <person name="Liu Y."/>
            <person name="Xu W."/>
            <person name="Pan J."/>
            <person name="Luo Z.H."/>
            <person name="Li M."/>
        </authorList>
    </citation>
    <scope>NUCLEOTIDE SEQUENCE [LARGE SCALE GENOMIC DNA]</scope>
    <source>
        <strain evidence="16">SpSt-587</strain>
    </source>
</reference>
<evidence type="ECO:0000259" key="15">
    <source>
        <dbReference type="PROSITE" id="PS50893"/>
    </source>
</evidence>
<keyword evidence="8" id="KW-0997">Cell inner membrane</keyword>
<dbReference type="Gene3D" id="3.40.50.300">
    <property type="entry name" value="P-loop containing nucleotide triphosphate hydrolases"/>
    <property type="match status" value="1"/>
</dbReference>
<dbReference type="Pfam" id="PF00005">
    <property type="entry name" value="ABC_tran"/>
    <property type="match status" value="1"/>
</dbReference>
<gene>
    <name evidence="16" type="ORF">ENT52_02095</name>
</gene>
<keyword evidence="9" id="KW-0547">Nucleotide-binding</keyword>
<proteinExistence type="inferred from homology"/>
<keyword evidence="5" id="KW-0813">Transport</keyword>
<keyword evidence="7" id="KW-0963">Cytoplasm</keyword>
<dbReference type="InterPro" id="IPR051120">
    <property type="entry name" value="ABC_AA/LPS_Transport"/>
</dbReference>
<comment type="subunit">
    <text evidence="14">Component of the lipopolysaccharide transport and assembly complex. The LptBFG transporter is composed of two ATP-binding proteins (LptB) and two transmembrane proteins (LptF and LptG).</text>
</comment>
<dbReference type="GO" id="GO:0005886">
    <property type="term" value="C:plasma membrane"/>
    <property type="evidence" value="ECO:0007669"/>
    <property type="project" value="UniProtKB-SubCell"/>
</dbReference>
<dbReference type="PROSITE" id="PS00211">
    <property type="entry name" value="ABC_TRANSPORTER_1"/>
    <property type="match status" value="1"/>
</dbReference>
<name>A0A7J3M2M0_ARCFL</name>
<dbReference type="AlphaFoldDB" id="A0A7J3M2M0"/>
<sequence length="226" mass="25186">MLRLIDISKSFGGFRVLDSISLEMKKEKLGILGPNGAGKTTLFNIISGFLKPDAGKILFQEKSVLGKKPSELAKLGIIRTFQMIKVFENMSVEENILTVSDDLSVLQDFDLEARRKELAKNLSQGELRRLSIAMAFAKKPKLLLLDEPFSGLSRREAEKIMGVIQDIGRNGTSIAIVEHRMRELLSTVDRVVVLNSGKLIFDGNPEDVLEDKAVREAYFGSRYVKG</sequence>
<dbReference type="GO" id="GO:0005737">
    <property type="term" value="C:cytoplasm"/>
    <property type="evidence" value="ECO:0007669"/>
    <property type="project" value="UniProtKB-SubCell"/>
</dbReference>
<dbReference type="GO" id="GO:0016887">
    <property type="term" value="F:ATP hydrolysis activity"/>
    <property type="evidence" value="ECO:0007669"/>
    <property type="project" value="InterPro"/>
</dbReference>
<dbReference type="InterPro" id="IPR003593">
    <property type="entry name" value="AAA+_ATPase"/>
</dbReference>
<dbReference type="InterPro" id="IPR032823">
    <property type="entry name" value="BCA_ABC_TP_C"/>
</dbReference>
<keyword evidence="12" id="KW-0472">Membrane</keyword>
<evidence type="ECO:0000256" key="9">
    <source>
        <dbReference type="ARBA" id="ARBA00022741"/>
    </source>
</evidence>
<keyword evidence="6" id="KW-1003">Cell membrane</keyword>